<dbReference type="EC" id="3.4.21.-" evidence="1"/>
<reference evidence="1" key="1">
    <citation type="submission" date="2024-09" db="EMBL/GenBank/DDBJ databases">
        <authorList>
            <person name="Gagne-Thivierge C."/>
        </authorList>
    </citation>
    <scope>NUCLEOTIDE SEQUENCE</scope>
    <source>
        <strain evidence="1">SC310</strain>
    </source>
</reference>
<keyword evidence="2" id="KW-1185">Reference proteome</keyword>
<name>A0ACD5FNU4_STAHY</name>
<evidence type="ECO:0000313" key="1">
    <source>
        <dbReference type="EMBL" id="XKR69620.1"/>
    </source>
</evidence>
<accession>A0ACD5FNU4</accession>
<dbReference type="EMBL" id="CP171742">
    <property type="protein sequence ID" value="XKR69620.1"/>
    <property type="molecule type" value="Genomic_DNA"/>
</dbReference>
<dbReference type="Proteomes" id="UP001234913">
    <property type="component" value="Chromosome"/>
</dbReference>
<proteinExistence type="predicted"/>
<keyword evidence="1" id="KW-0378">Hydrolase</keyword>
<organism evidence="1 2">
    <name type="scientific">Staphylococcus hyicus</name>
    <dbReference type="NCBI Taxonomy" id="1284"/>
    <lineage>
        <taxon>Bacteria</taxon>
        <taxon>Bacillati</taxon>
        <taxon>Bacillota</taxon>
        <taxon>Bacilli</taxon>
        <taxon>Bacillales</taxon>
        <taxon>Staphylococcaceae</taxon>
        <taxon>Staphylococcus</taxon>
    </lineage>
</organism>
<gene>
    <name evidence="1" type="ORF">QUC96_001860</name>
</gene>
<protein>
    <submittedName>
        <fullName evidence="1">Trypsin-like serine peptidase</fullName>
        <ecNumber evidence="1">3.4.21.-</ecNumber>
    </submittedName>
</protein>
<sequence>MKKLLLTLSLASLVSLFPSDINAQPVEDNRVLDMDVFEGNSLYTSKFEGTSYCTAVLISPNTALTAKHCEGDNFKSGQIGTLYPARSGASTQAGSLPITTYNPYQGDYDIALLQGTNPSSDMQHYIKKGVKISKERDINNYKGKEVYTIGYPQDKGENYQYKTYGTVESVEGNKMIGTNIKTSPGQSGSGLFLKNTDELIGILHGDGRFTAIDSTIRDWISNKTNVEIN</sequence>
<evidence type="ECO:0000313" key="2">
    <source>
        <dbReference type="Proteomes" id="UP001234913"/>
    </source>
</evidence>